<evidence type="ECO:0000313" key="2">
    <source>
        <dbReference type="Proteomes" id="UP000028926"/>
    </source>
</evidence>
<proteinExistence type="predicted"/>
<name>A0A077AX14_9PROT</name>
<dbReference type="EMBL" id="CP008941">
    <property type="protein sequence ID" value="AIK96519.1"/>
    <property type="molecule type" value="Genomic_DNA"/>
</dbReference>
<protein>
    <submittedName>
        <fullName evidence="1">Uncharacterized protein</fullName>
    </submittedName>
</protein>
<accession>A0A077AX14</accession>
<keyword evidence="2" id="KW-1185">Reference proteome</keyword>
<dbReference type="RefSeq" id="WP_038465005.1">
    <property type="nucleotide sequence ID" value="NZ_CP008941.1"/>
</dbReference>
<dbReference type="KEGG" id="paca:ID47_06835"/>
<dbReference type="AlphaFoldDB" id="A0A077AX14"/>
<gene>
    <name evidence="1" type="ORF">ID47_06835</name>
</gene>
<organism evidence="1 2">
    <name type="scientific">Candidatus Odyssella acanthamoebae</name>
    <dbReference type="NCBI Taxonomy" id="91604"/>
    <lineage>
        <taxon>Bacteria</taxon>
        <taxon>Pseudomonadati</taxon>
        <taxon>Pseudomonadota</taxon>
        <taxon>Alphaproteobacteria</taxon>
        <taxon>Holosporales</taxon>
        <taxon>Candidatus Paracaedibacteraceae</taxon>
        <taxon>Candidatus Odyssella</taxon>
    </lineage>
</organism>
<dbReference type="OrthoDB" id="9210832at2"/>
<dbReference type="Proteomes" id="UP000028926">
    <property type="component" value="Chromosome"/>
</dbReference>
<dbReference type="eggNOG" id="ENOG5031AWA">
    <property type="taxonomic scope" value="Bacteria"/>
</dbReference>
<evidence type="ECO:0000313" key="1">
    <source>
        <dbReference type="EMBL" id="AIK96519.1"/>
    </source>
</evidence>
<dbReference type="HOGENOM" id="CLU_1265029_0_0_5"/>
<sequence length="222" mass="25058">MFSTLQNYVKSWHKEELVFSYGLTCSVTPGGLTLTLQQKQTEFSLTITIQPSPDSLRVSSFTVAEDPRLGDLCQPLYDAALIEMVIQGLTLIVFCAHCLNKEDVNFMISLKDAAHLTAFENLFNCVSSHTTNQGKRQLLTLSVWPPYSEGICENIEIMKIQLHQKLWASQKSDKFLREYLQGSETSLLSLLLIQKKEAHSEERGNVILFPLTSSQRTAIRSI</sequence>
<reference evidence="1 2" key="1">
    <citation type="submission" date="2014-07" db="EMBL/GenBank/DDBJ databases">
        <title>Comparative genomic insights into amoeba endosymbionts belonging to the families of Holosporaceae and Candidatus Midichloriaceae within Rickettsiales.</title>
        <authorList>
            <person name="Wang Z."/>
            <person name="Wu M."/>
        </authorList>
    </citation>
    <scope>NUCLEOTIDE SEQUENCE [LARGE SCALE GENOMIC DNA]</scope>
    <source>
        <strain evidence="1">PRA3</strain>
    </source>
</reference>